<dbReference type="GeneID" id="300414966"/>
<dbReference type="CDD" id="cd00093">
    <property type="entry name" value="HTH_XRE"/>
    <property type="match status" value="1"/>
</dbReference>
<sequence>MTVQIIARDGEPEYAVLPWADYQALLHAAGREPVVAQASTAEPVAEQHRPGLDQLRRLREAKGLTAESLARSVGISPHYLAMIESGERQPDAAIMRSLAWQLGLEGWS</sequence>
<dbReference type="PROSITE" id="PS50943">
    <property type="entry name" value="HTH_CROC1"/>
    <property type="match status" value="1"/>
</dbReference>
<dbReference type="RefSeq" id="WP_004423569.1">
    <property type="nucleotide sequence ID" value="NZ_JAOCLK010000002.1"/>
</dbReference>
<protein>
    <submittedName>
        <fullName evidence="2">XRE family transcriptional regulator</fullName>
    </submittedName>
</protein>
<name>A0A061D055_ECTOL</name>
<proteinExistence type="predicted"/>
<dbReference type="AlphaFoldDB" id="A0A061D055"/>
<dbReference type="Gene3D" id="1.10.260.40">
    <property type="entry name" value="lambda repressor-like DNA-binding domains"/>
    <property type="match status" value="1"/>
</dbReference>
<evidence type="ECO:0000313" key="2">
    <source>
        <dbReference type="EMBL" id="SUD61254.1"/>
    </source>
</evidence>
<dbReference type="EMBL" id="UGUW01000004">
    <property type="protein sequence ID" value="SUD61254.1"/>
    <property type="molecule type" value="Genomic_DNA"/>
</dbReference>
<evidence type="ECO:0000259" key="1">
    <source>
        <dbReference type="PROSITE" id="PS50943"/>
    </source>
</evidence>
<reference evidence="2 3" key="1">
    <citation type="submission" date="2018-06" db="EMBL/GenBank/DDBJ databases">
        <authorList>
            <consortium name="Pathogen Informatics"/>
            <person name="Doyle S."/>
        </authorList>
    </citation>
    <scope>NUCLEOTIDE SEQUENCE [LARGE SCALE GENOMIC DNA]</scope>
    <source>
        <strain evidence="2 3">NCTC10860</strain>
    </source>
</reference>
<dbReference type="SMART" id="SM00530">
    <property type="entry name" value="HTH_XRE"/>
    <property type="match status" value="1"/>
</dbReference>
<dbReference type="SUPFAM" id="SSF47413">
    <property type="entry name" value="lambda repressor-like DNA-binding domains"/>
    <property type="match status" value="1"/>
</dbReference>
<accession>A0A061D055</accession>
<feature type="domain" description="HTH cro/C1-type" evidence="1">
    <location>
        <begin position="55"/>
        <end position="99"/>
    </location>
</feature>
<evidence type="ECO:0000313" key="3">
    <source>
        <dbReference type="Proteomes" id="UP000254084"/>
    </source>
</evidence>
<dbReference type="Pfam" id="PF13560">
    <property type="entry name" value="HTH_31"/>
    <property type="match status" value="1"/>
</dbReference>
<dbReference type="InterPro" id="IPR001387">
    <property type="entry name" value="Cro/C1-type_HTH"/>
</dbReference>
<gene>
    <name evidence="2" type="ORF">NCTC10860_03633</name>
</gene>
<dbReference type="Proteomes" id="UP000254084">
    <property type="component" value="Unassembled WGS sequence"/>
</dbReference>
<organism evidence="2 3">
    <name type="scientific">Ectopseudomonas oleovorans</name>
    <name type="common">Pseudomonas oleovorans</name>
    <dbReference type="NCBI Taxonomy" id="301"/>
    <lineage>
        <taxon>Bacteria</taxon>
        <taxon>Pseudomonadati</taxon>
        <taxon>Pseudomonadota</taxon>
        <taxon>Gammaproteobacteria</taxon>
        <taxon>Pseudomonadales</taxon>
        <taxon>Pseudomonadaceae</taxon>
        <taxon>Ectopseudomonas</taxon>
    </lineage>
</organism>
<dbReference type="InterPro" id="IPR010982">
    <property type="entry name" value="Lambda_DNA-bd_dom_sf"/>
</dbReference>
<dbReference type="GO" id="GO:0003677">
    <property type="term" value="F:DNA binding"/>
    <property type="evidence" value="ECO:0007669"/>
    <property type="project" value="InterPro"/>
</dbReference>